<evidence type="ECO:0000313" key="2">
    <source>
        <dbReference type="EMBL" id="XCD03412.1"/>
    </source>
</evidence>
<feature type="transmembrane region" description="Helical" evidence="1">
    <location>
        <begin position="321"/>
        <end position="339"/>
    </location>
</feature>
<organism evidence="2">
    <name type="scientific">Dulem virus 73</name>
    <dbReference type="NCBI Taxonomy" id="3145784"/>
    <lineage>
        <taxon>Viruses</taxon>
        <taxon>Monodnaviria</taxon>
        <taxon>Loebvirae</taxon>
        <taxon>Hofneiviricota</taxon>
        <taxon>Faserviricetes</taxon>
        <taxon>Tubulavirales</taxon>
        <taxon>Inoviridae</taxon>
        <taxon>Inovirus</taxon>
    </lineage>
</organism>
<keyword evidence="1" id="KW-0472">Membrane</keyword>
<dbReference type="EMBL" id="PP511469">
    <property type="protein sequence ID" value="XCD04511.1"/>
    <property type="molecule type" value="Genomic_DNA"/>
</dbReference>
<evidence type="ECO:0000313" key="3">
    <source>
        <dbReference type="EMBL" id="XCD04511.1"/>
    </source>
</evidence>
<reference evidence="2" key="1">
    <citation type="submission" date="2024-03" db="EMBL/GenBank/DDBJ databases">
        <title>Diverse circular DNA viruses in blood, oral, and fecal samples of captive lemurs.</title>
        <authorList>
            <person name="Paietta E.N."/>
            <person name="Kraberger S."/>
            <person name="Lund M.C."/>
            <person name="Custer J.M."/>
            <person name="Vargas K.M."/>
            <person name="Ehmke E.E."/>
            <person name="Yoder A.D."/>
            <person name="Varsani A."/>
        </authorList>
    </citation>
    <scope>NUCLEOTIDE SEQUENCE</scope>
    <source>
        <strain evidence="2">Duke_18_62</strain>
        <strain evidence="3">Duke_23FS_46</strain>
    </source>
</reference>
<dbReference type="EMBL" id="PP511354">
    <property type="protein sequence ID" value="XCD03412.1"/>
    <property type="molecule type" value="Genomic_DNA"/>
</dbReference>
<evidence type="ECO:0000256" key="1">
    <source>
        <dbReference type="SAM" id="Phobius"/>
    </source>
</evidence>
<sequence>MGAGRVKKRIFSLVALLVLFVCAAVPAFAAPWGVPYYCSCYQQGAPGGEFVTLNSYVTNYCDSSSFKLTRMRSTSDYFANSFTVDTLAVLYPDSGICSMVSGAIYDLKIRLEIAIGGSGSPPDDLYSISSVQFSGGTSGFTIDAQPGVYGGKIQVISSYYNGIYTSIRIKCIQDFTYTGIFFRFPTYTYYWNIPNDASVTFSGFYRFDEVISEDDRLLTKGDQQEIIQGQTDQIISNENANYNDMQDQISGATNESQSGANDQVQQGVGQLDDFDSEIFQNVADYTSQLDFGLDDWGEAAAGITYIGSIFLMIWNNSPTQVIILSLMIGLCILLLGRGARVAGAVRRSHRDDDRGGG</sequence>
<name>A0AAU8AV13_9VIRU</name>
<protein>
    <submittedName>
        <fullName evidence="2">Uncharacterized protein</fullName>
    </submittedName>
</protein>
<accession>A0AAU8AV13</accession>
<keyword evidence="1" id="KW-0812">Transmembrane</keyword>
<proteinExistence type="predicted"/>
<keyword evidence="1" id="KW-1133">Transmembrane helix</keyword>